<dbReference type="EMBL" id="CAFBQL010000003">
    <property type="protein sequence ID" value="CAB5056088.1"/>
    <property type="molecule type" value="Genomic_DNA"/>
</dbReference>
<dbReference type="EMBL" id="CAEZZC010000001">
    <property type="protein sequence ID" value="CAB4740252.1"/>
    <property type="molecule type" value="Genomic_DNA"/>
</dbReference>
<dbReference type="AlphaFoldDB" id="A0A6J7HIZ1"/>
<evidence type="ECO:0000313" key="3">
    <source>
        <dbReference type="EMBL" id="CAB4855238.1"/>
    </source>
</evidence>
<dbReference type="InterPro" id="IPR011042">
    <property type="entry name" value="6-blade_b-propeller_TolB-like"/>
</dbReference>
<sequence>MAILNFNEGGRSRAPKNKKFKLIFGTGLLAITLGLSSTLAANIDINSGPVEFGQGVAQTTACDGNVVMTPSSTFSNIQDGGEFLFTSFTVSDISSACDGKVFTIRAYKDQQSEPLDLYTTVGTTDPYTEIQVLDDGGSFSFVGGGLLADDIVDITNGFTVSMVTSGPPASTAVALANDVDRITIESGEYVAGTPAPVGTSYIYVTTDGVSPYAIGRANLDGTNFVTDFSNASAFTGSIITDSSHIYWNDRYTLYKSALDGTAITELFTVPGNCWPPATSGIAVDSTYIYYSDSCTNSIGRAKLDGTERNDIFIIGTSSHGAAFVGNDLYGLYVGNNKIYWANYTTNTIGRADIDGTNQYNEFISTVTGGICGVTIQSGYIYWTNFDTNTIGRANLDGSNIDNSYIDTGSSTNPYYIVSTASQLFWTDYTSGAVAQSNLDGSGESILFSYPAATGIALSAGLN</sequence>
<proteinExistence type="predicted"/>
<name>A0A6J7HIZ1_9ZZZZ</name>
<evidence type="ECO:0000259" key="1">
    <source>
        <dbReference type="Pfam" id="PF16472"/>
    </source>
</evidence>
<dbReference type="EMBL" id="CAFBMV010000003">
    <property type="protein sequence ID" value="CAB4919318.1"/>
    <property type="molecule type" value="Genomic_DNA"/>
</dbReference>
<dbReference type="PANTHER" id="PTHR46513">
    <property type="entry name" value="VITELLOGENIN RECEPTOR-LIKE PROTEIN-RELATED-RELATED"/>
    <property type="match status" value="1"/>
</dbReference>
<dbReference type="InterPro" id="IPR050778">
    <property type="entry name" value="Cueball_EGF_LRP_Nidogen"/>
</dbReference>
<dbReference type="InterPro" id="IPR000033">
    <property type="entry name" value="LDLR_classB_rpt"/>
</dbReference>
<dbReference type="Gene3D" id="2.120.10.30">
    <property type="entry name" value="TolB, C-terminal domain"/>
    <property type="match status" value="2"/>
</dbReference>
<dbReference type="SMART" id="SM00135">
    <property type="entry name" value="LY"/>
    <property type="match status" value="4"/>
</dbReference>
<protein>
    <submittedName>
        <fullName evidence="4">Unannotated protein</fullName>
    </submittedName>
</protein>
<evidence type="ECO:0000313" key="2">
    <source>
        <dbReference type="EMBL" id="CAB4740252.1"/>
    </source>
</evidence>
<gene>
    <name evidence="2" type="ORF">UFOPK2822_00129</name>
    <name evidence="3" type="ORF">UFOPK3346_00044</name>
    <name evidence="4" type="ORF">UFOPK3670_00560</name>
    <name evidence="5" type="ORF">UFOPK4308_00544</name>
</gene>
<organism evidence="4">
    <name type="scientific">freshwater metagenome</name>
    <dbReference type="NCBI Taxonomy" id="449393"/>
    <lineage>
        <taxon>unclassified sequences</taxon>
        <taxon>metagenomes</taxon>
        <taxon>ecological metagenomes</taxon>
    </lineage>
</organism>
<reference evidence="4" key="1">
    <citation type="submission" date="2020-05" db="EMBL/GenBank/DDBJ databases">
        <authorList>
            <person name="Chiriac C."/>
            <person name="Salcher M."/>
            <person name="Ghai R."/>
            <person name="Kavagutti S V."/>
        </authorList>
    </citation>
    <scope>NUCLEOTIDE SEQUENCE</scope>
</reference>
<dbReference type="SUPFAM" id="SSF63825">
    <property type="entry name" value="YWTD domain"/>
    <property type="match status" value="2"/>
</dbReference>
<dbReference type="EMBL" id="CAFBLE010000001">
    <property type="protein sequence ID" value="CAB4855238.1"/>
    <property type="molecule type" value="Genomic_DNA"/>
</dbReference>
<dbReference type="InterPro" id="IPR032485">
    <property type="entry name" value="LRP1-like_beta_prop"/>
</dbReference>
<evidence type="ECO:0000313" key="5">
    <source>
        <dbReference type="EMBL" id="CAB5056088.1"/>
    </source>
</evidence>
<accession>A0A6J7HIZ1</accession>
<evidence type="ECO:0000313" key="4">
    <source>
        <dbReference type="EMBL" id="CAB4919318.1"/>
    </source>
</evidence>
<dbReference type="Pfam" id="PF16472">
    <property type="entry name" value="DUF5050"/>
    <property type="match status" value="1"/>
</dbReference>
<feature type="domain" description="Prolow-density lipoprotein receptor-related protein 1-like beta-propeller" evidence="1">
    <location>
        <begin position="200"/>
        <end position="402"/>
    </location>
</feature>